<dbReference type="Gene3D" id="3.40.50.620">
    <property type="entry name" value="HUPs"/>
    <property type="match status" value="1"/>
</dbReference>
<protein>
    <submittedName>
        <fullName evidence="1">Universal stress protein</fullName>
    </submittedName>
</protein>
<keyword evidence="2" id="KW-1185">Reference proteome</keyword>
<dbReference type="InterPro" id="IPR014729">
    <property type="entry name" value="Rossmann-like_a/b/a_fold"/>
</dbReference>
<dbReference type="RefSeq" id="WP_413257768.1">
    <property type="nucleotide sequence ID" value="NZ_JBHFNS010000056.1"/>
</dbReference>
<dbReference type="SUPFAM" id="SSF52402">
    <property type="entry name" value="Adenine nucleotide alpha hydrolases-like"/>
    <property type="match status" value="1"/>
</dbReference>
<organism evidence="1 2">
    <name type="scientific">Floridaenema fluviatile BLCC-F154</name>
    <dbReference type="NCBI Taxonomy" id="3153640"/>
    <lineage>
        <taxon>Bacteria</taxon>
        <taxon>Bacillati</taxon>
        <taxon>Cyanobacteriota</taxon>
        <taxon>Cyanophyceae</taxon>
        <taxon>Oscillatoriophycideae</taxon>
        <taxon>Aerosakkonematales</taxon>
        <taxon>Aerosakkonemataceae</taxon>
        <taxon>Floridanema</taxon>
        <taxon>Floridanema fluviatile</taxon>
    </lineage>
</organism>
<evidence type="ECO:0000313" key="2">
    <source>
        <dbReference type="Proteomes" id="UP001576776"/>
    </source>
</evidence>
<reference evidence="1 2" key="1">
    <citation type="submission" date="2024-09" db="EMBL/GenBank/DDBJ databases">
        <title>Floridaenema gen nov. (Aerosakkonemataceae, Aerosakkonematales ord. nov., Cyanobacteria) from benthic tropical and subtropical fresh waters, with the description of four new species.</title>
        <authorList>
            <person name="Moretto J.A."/>
            <person name="Berthold D.E."/>
            <person name="Lefler F.W."/>
            <person name="Huang I.-S."/>
            <person name="Laughinghouse H. IV."/>
        </authorList>
    </citation>
    <scope>NUCLEOTIDE SEQUENCE [LARGE SCALE GENOMIC DNA]</scope>
    <source>
        <strain evidence="1 2">BLCC-F154</strain>
    </source>
</reference>
<gene>
    <name evidence="1" type="ORF">ACE1B6_13545</name>
</gene>
<name>A0ABV4YEI2_9CYAN</name>
<accession>A0ABV4YEI2</accession>
<sequence>MNIKPMLARFQSAVGRDDLVEQMILLSGKKPSVLPTSKSPNSLTFVVGYNGSPSSHTALDITLLIAHQTRLATNKEVIVKIVYVIDEEGYDKVGYLPMNCTVANNSWEFSTASVLKSVTTELAKTKVKALAMSDRQTSTKTRSVQTTCSPNSVFEIAEQILWQARYLVEEWGDAFIAHLRIGCVAEELTKVVTSEGADLLFLGCHSANHSLVKKLGAKFPCPVLGIPNSIAEN</sequence>
<proteinExistence type="predicted"/>
<comment type="caution">
    <text evidence="1">The sequence shown here is derived from an EMBL/GenBank/DDBJ whole genome shotgun (WGS) entry which is preliminary data.</text>
</comment>
<dbReference type="EMBL" id="JBHFNS010000056">
    <property type="protein sequence ID" value="MFB2936270.1"/>
    <property type="molecule type" value="Genomic_DNA"/>
</dbReference>
<dbReference type="Proteomes" id="UP001576776">
    <property type="component" value="Unassembled WGS sequence"/>
</dbReference>
<evidence type="ECO:0000313" key="1">
    <source>
        <dbReference type="EMBL" id="MFB2936270.1"/>
    </source>
</evidence>